<dbReference type="GO" id="GO:0005739">
    <property type="term" value="C:mitochondrion"/>
    <property type="evidence" value="ECO:0007669"/>
    <property type="project" value="InterPro"/>
</dbReference>
<keyword evidence="3" id="KW-1185">Reference proteome</keyword>
<sequence>MLSRRIAAARPLTRAVIPSSRTTLTQIRTLTQADVDDPNMNGGYVQPPPQKRQFRDPYGDWWDKQERRNYGEPVHEDNDILGIFSPEEYTHFKPAWGAVLMGSFVASVLGLMAVTKIYYPDKISVPKTYPDGLEKELGGPLAVPARRDETDI</sequence>
<feature type="transmembrane region" description="Helical" evidence="1">
    <location>
        <begin position="95"/>
        <end position="119"/>
    </location>
</feature>
<keyword evidence="1" id="KW-0472">Membrane</keyword>
<dbReference type="PANTHER" id="PTHR12840:SF1">
    <property type="entry name" value="NADH DEHYDROGENASE [UBIQUINONE] 1 BETA SUBCOMPLEX SUBUNIT 8, MITOCHONDRIAL"/>
    <property type="match status" value="1"/>
</dbReference>
<dbReference type="InterPro" id="IPR008699">
    <property type="entry name" value="NDUFB8"/>
</dbReference>
<dbReference type="Proteomes" id="UP000250140">
    <property type="component" value="Unassembled WGS sequence"/>
</dbReference>
<dbReference type="PANTHER" id="PTHR12840">
    <property type="entry name" value="NADH-UBIQUINONE OXIDOREDUCTASE ASHI SUBUNIT"/>
    <property type="match status" value="1"/>
</dbReference>
<dbReference type="OrthoDB" id="2014058at2759"/>
<evidence type="ECO:0000313" key="3">
    <source>
        <dbReference type="Proteomes" id="UP000250140"/>
    </source>
</evidence>
<organism evidence="2 3">
    <name type="scientific">Glonium stellatum</name>
    <dbReference type="NCBI Taxonomy" id="574774"/>
    <lineage>
        <taxon>Eukaryota</taxon>
        <taxon>Fungi</taxon>
        <taxon>Dikarya</taxon>
        <taxon>Ascomycota</taxon>
        <taxon>Pezizomycotina</taxon>
        <taxon>Dothideomycetes</taxon>
        <taxon>Pleosporomycetidae</taxon>
        <taxon>Gloniales</taxon>
        <taxon>Gloniaceae</taxon>
        <taxon>Glonium</taxon>
    </lineage>
</organism>
<evidence type="ECO:0000256" key="1">
    <source>
        <dbReference type="SAM" id="Phobius"/>
    </source>
</evidence>
<protein>
    <submittedName>
        <fullName evidence="2">Uncharacterized protein</fullName>
    </submittedName>
</protein>
<name>A0A8E2EZ91_9PEZI</name>
<keyword evidence="1" id="KW-0812">Transmembrane</keyword>
<dbReference type="Pfam" id="PF05821">
    <property type="entry name" value="NDUF_B8"/>
    <property type="match status" value="1"/>
</dbReference>
<reference evidence="2 3" key="1">
    <citation type="journal article" date="2016" name="Nat. Commun.">
        <title>Ectomycorrhizal ecology is imprinted in the genome of the dominant symbiotic fungus Cenococcum geophilum.</title>
        <authorList>
            <consortium name="DOE Joint Genome Institute"/>
            <person name="Peter M."/>
            <person name="Kohler A."/>
            <person name="Ohm R.A."/>
            <person name="Kuo A."/>
            <person name="Krutzmann J."/>
            <person name="Morin E."/>
            <person name="Arend M."/>
            <person name="Barry K.W."/>
            <person name="Binder M."/>
            <person name="Choi C."/>
            <person name="Clum A."/>
            <person name="Copeland A."/>
            <person name="Grisel N."/>
            <person name="Haridas S."/>
            <person name="Kipfer T."/>
            <person name="LaButti K."/>
            <person name="Lindquist E."/>
            <person name="Lipzen A."/>
            <person name="Maire R."/>
            <person name="Meier B."/>
            <person name="Mihaltcheva S."/>
            <person name="Molinier V."/>
            <person name="Murat C."/>
            <person name="Poggeler S."/>
            <person name="Quandt C.A."/>
            <person name="Sperisen C."/>
            <person name="Tritt A."/>
            <person name="Tisserant E."/>
            <person name="Crous P.W."/>
            <person name="Henrissat B."/>
            <person name="Nehls U."/>
            <person name="Egli S."/>
            <person name="Spatafora J.W."/>
            <person name="Grigoriev I.V."/>
            <person name="Martin F.M."/>
        </authorList>
    </citation>
    <scope>NUCLEOTIDE SEQUENCE [LARGE SCALE GENOMIC DNA]</scope>
    <source>
        <strain evidence="2 3">CBS 207.34</strain>
    </source>
</reference>
<dbReference type="EMBL" id="KV749821">
    <property type="protein sequence ID" value="OCL07647.1"/>
    <property type="molecule type" value="Genomic_DNA"/>
</dbReference>
<proteinExistence type="predicted"/>
<gene>
    <name evidence="2" type="ORF">AOQ84DRAFT_319649</name>
</gene>
<accession>A0A8E2EZ91</accession>
<dbReference type="AlphaFoldDB" id="A0A8E2EZ91"/>
<keyword evidence="1" id="KW-1133">Transmembrane helix</keyword>
<evidence type="ECO:0000313" key="2">
    <source>
        <dbReference type="EMBL" id="OCL07647.1"/>
    </source>
</evidence>